<proteinExistence type="predicted"/>
<dbReference type="SUPFAM" id="SSF52374">
    <property type="entry name" value="Nucleotidylyl transferase"/>
    <property type="match status" value="1"/>
</dbReference>
<dbReference type="InterPro" id="IPR014729">
    <property type="entry name" value="Rossmann-like_a/b/a_fold"/>
</dbReference>
<name>A0A3B0PFJ3_MYCGL</name>
<evidence type="ECO:0000256" key="3">
    <source>
        <dbReference type="ARBA" id="ARBA00022840"/>
    </source>
</evidence>
<keyword evidence="3" id="KW-0067">ATP-binding</keyword>
<evidence type="ECO:0000313" key="5">
    <source>
        <dbReference type="EMBL" id="SYV95592.1"/>
    </source>
</evidence>
<dbReference type="GO" id="GO:0005524">
    <property type="term" value="F:ATP binding"/>
    <property type="evidence" value="ECO:0007669"/>
    <property type="project" value="UniProtKB-KW"/>
</dbReference>
<sequence>MSKSLNNFIYVKHLIESHNYRAIRWVFYNTAHTQPLNFDGMIIKAAQKDVEKIISTVNRFRTFLIANKNNIPSSSLVCEEFKKALFDNLNFANATKVIW</sequence>
<protein>
    <submittedName>
        <fullName evidence="5">Cysteinyl-tRNA synthetase</fullName>
    </submittedName>
</protein>
<evidence type="ECO:0000256" key="1">
    <source>
        <dbReference type="ARBA" id="ARBA00022598"/>
    </source>
</evidence>
<gene>
    <name evidence="5" type="ORF">NCTC10115_01486</name>
</gene>
<feature type="non-terminal residue" evidence="5">
    <location>
        <position position="99"/>
    </location>
</feature>
<dbReference type="InterPro" id="IPR032678">
    <property type="entry name" value="tRNA-synt_1_cat_dom"/>
</dbReference>
<keyword evidence="5" id="KW-0030">Aminoacyl-tRNA synthetase</keyword>
<organism evidence="5 6">
    <name type="scientific">Mycoplasmoides gallisepticum</name>
    <name type="common">Mycoplasma gallisepticum</name>
    <dbReference type="NCBI Taxonomy" id="2096"/>
    <lineage>
        <taxon>Bacteria</taxon>
        <taxon>Bacillati</taxon>
        <taxon>Mycoplasmatota</taxon>
        <taxon>Mycoplasmoidales</taxon>
        <taxon>Mycoplasmoidaceae</taxon>
        <taxon>Mycoplasmoides</taxon>
    </lineage>
</organism>
<dbReference type="Pfam" id="PF01406">
    <property type="entry name" value="tRNA-synt_1e"/>
    <property type="match status" value="1"/>
</dbReference>
<evidence type="ECO:0000313" key="6">
    <source>
        <dbReference type="Proteomes" id="UP000260136"/>
    </source>
</evidence>
<keyword evidence="1" id="KW-0436">Ligase</keyword>
<dbReference type="EMBL" id="LS991952">
    <property type="protein sequence ID" value="SYV95592.1"/>
    <property type="molecule type" value="Genomic_DNA"/>
</dbReference>
<evidence type="ECO:0000259" key="4">
    <source>
        <dbReference type="Pfam" id="PF01406"/>
    </source>
</evidence>
<dbReference type="Proteomes" id="UP000260136">
    <property type="component" value="Chromosome"/>
</dbReference>
<dbReference type="Gene3D" id="3.40.50.620">
    <property type="entry name" value="HUPs"/>
    <property type="match status" value="1"/>
</dbReference>
<reference evidence="6" key="1">
    <citation type="submission" date="2018-06" db="EMBL/GenBank/DDBJ databases">
        <authorList>
            <consortium name="Pathogen Informatics"/>
        </authorList>
    </citation>
    <scope>NUCLEOTIDE SEQUENCE [LARGE SCALE GENOMIC DNA]</scope>
    <source>
        <strain evidence="6">NCTC10115</strain>
    </source>
</reference>
<feature type="domain" description="tRNA synthetases class I catalytic" evidence="4">
    <location>
        <begin position="1"/>
        <end position="47"/>
    </location>
</feature>
<keyword evidence="2" id="KW-0547">Nucleotide-binding</keyword>
<evidence type="ECO:0000256" key="2">
    <source>
        <dbReference type="ARBA" id="ARBA00022741"/>
    </source>
</evidence>
<dbReference type="AlphaFoldDB" id="A0A3B0PFJ3"/>
<dbReference type="GO" id="GO:0004812">
    <property type="term" value="F:aminoacyl-tRNA ligase activity"/>
    <property type="evidence" value="ECO:0007669"/>
    <property type="project" value="UniProtKB-KW"/>
</dbReference>
<accession>A0A3B0PFJ3</accession>